<dbReference type="SUPFAM" id="SSF53706">
    <property type="entry name" value="Formate dehydrogenase/DMSO reductase, domains 1-3"/>
    <property type="match status" value="1"/>
</dbReference>
<name>A0ABU8XQ18_9PROT</name>
<sequence length="422" mass="44164">MATPQAMENVVCPFCSLACDDLVVEPEGKRLRLLRPACPLAEREFARDVPEAVGPLIEGAPASLEEAVARAAAILARARLPLFAGLGTDVAGMRAVLTLAERTGGIVDHAGSRGLMANIRTMQDGGWVTTTLAEVRNRADLVLFVGTDTADVTPRFVERCLAPSETLFGPIRRELVYLGDGLEPARDLDARITALPCAADDLAQALLALRALLAGRRLGVQTIGALPVAALAELAQKLTAARYPVIVWAAGELPGESPDLLVGTLAALIKDLNVKGRCAGLPLAGPDDIIGVNQVCTWQTGVPLRSGFMAGVPDHDPLRWDAGTLVASGAVDALLWLSSLRDQPVPDTGMPTIVLLRPGNTLPRPVEVVIPVGTPGLDHSGSVYRTDSVVSLPVRALRDTGLPGAAEVLRRIGAGLAPSRAA</sequence>
<evidence type="ECO:0008006" key="3">
    <source>
        <dbReference type="Google" id="ProtNLM"/>
    </source>
</evidence>
<reference evidence="1 2" key="1">
    <citation type="submission" date="2024-01" db="EMBL/GenBank/DDBJ databases">
        <title>Multi-omics insights into the function and evolution of sodium benzoate biodegradation pathways in Benzoatithermus flavus gen. nov., sp. nov. from hot spring.</title>
        <authorList>
            <person name="Hu C.-J."/>
            <person name="Li W.-J."/>
        </authorList>
    </citation>
    <scope>NUCLEOTIDE SEQUENCE [LARGE SCALE GENOMIC DNA]</scope>
    <source>
        <strain evidence="1 2">SYSU G07066</strain>
    </source>
</reference>
<accession>A0ABU8XQ18</accession>
<dbReference type="Gene3D" id="3.40.50.1220">
    <property type="entry name" value="TPP-binding domain"/>
    <property type="match status" value="1"/>
</dbReference>
<organism evidence="1 2">
    <name type="scientific">Benzoatithermus flavus</name>
    <dbReference type="NCBI Taxonomy" id="3108223"/>
    <lineage>
        <taxon>Bacteria</taxon>
        <taxon>Pseudomonadati</taxon>
        <taxon>Pseudomonadota</taxon>
        <taxon>Alphaproteobacteria</taxon>
        <taxon>Geminicoccales</taxon>
        <taxon>Geminicoccaceae</taxon>
        <taxon>Benzoatithermus</taxon>
    </lineage>
</organism>
<evidence type="ECO:0000313" key="2">
    <source>
        <dbReference type="Proteomes" id="UP001375743"/>
    </source>
</evidence>
<dbReference type="Proteomes" id="UP001375743">
    <property type="component" value="Unassembled WGS sequence"/>
</dbReference>
<dbReference type="RefSeq" id="WP_418158984.1">
    <property type="nucleotide sequence ID" value="NZ_JBBLZC010000006.1"/>
</dbReference>
<protein>
    <recommendedName>
        <fullName evidence="3">Formylmethanofuran dehydrogenase, subunit B</fullName>
    </recommendedName>
</protein>
<comment type="caution">
    <text evidence="1">The sequence shown here is derived from an EMBL/GenBank/DDBJ whole genome shotgun (WGS) entry which is preliminary data.</text>
</comment>
<gene>
    <name evidence="1" type="ORF">U1T56_08255</name>
</gene>
<evidence type="ECO:0000313" key="1">
    <source>
        <dbReference type="EMBL" id="MEK0083141.1"/>
    </source>
</evidence>
<dbReference type="EMBL" id="JBBLZC010000006">
    <property type="protein sequence ID" value="MEK0083141.1"/>
    <property type="molecule type" value="Genomic_DNA"/>
</dbReference>
<proteinExistence type="predicted"/>
<keyword evidence="2" id="KW-1185">Reference proteome</keyword>